<organism evidence="5 6">
    <name type="scientific">Operophtera brumata</name>
    <name type="common">Winter moth</name>
    <name type="synonym">Phalaena brumata</name>
    <dbReference type="NCBI Taxonomy" id="104452"/>
    <lineage>
        <taxon>Eukaryota</taxon>
        <taxon>Metazoa</taxon>
        <taxon>Ecdysozoa</taxon>
        <taxon>Arthropoda</taxon>
        <taxon>Hexapoda</taxon>
        <taxon>Insecta</taxon>
        <taxon>Pterygota</taxon>
        <taxon>Neoptera</taxon>
        <taxon>Endopterygota</taxon>
        <taxon>Lepidoptera</taxon>
        <taxon>Glossata</taxon>
        <taxon>Ditrysia</taxon>
        <taxon>Geometroidea</taxon>
        <taxon>Geometridae</taxon>
        <taxon>Larentiinae</taxon>
        <taxon>Operophtera</taxon>
    </lineage>
</organism>
<evidence type="ECO:0000313" key="6">
    <source>
        <dbReference type="Proteomes" id="UP000037510"/>
    </source>
</evidence>
<comment type="caution">
    <text evidence="5">The sequence shown here is derived from an EMBL/GenBank/DDBJ whole genome shotgun (WGS) entry which is preliminary data.</text>
</comment>
<reference evidence="5 6" key="1">
    <citation type="journal article" date="2015" name="Genome Biol. Evol.">
        <title>The genome of winter moth (Operophtera brumata) provides a genomic perspective on sexual dimorphism and phenology.</title>
        <authorList>
            <person name="Derks M.F."/>
            <person name="Smit S."/>
            <person name="Salis L."/>
            <person name="Schijlen E."/>
            <person name="Bossers A."/>
            <person name="Mateman C."/>
            <person name="Pijl A.S."/>
            <person name="de Ridder D."/>
            <person name="Groenen M.A."/>
            <person name="Visser M.E."/>
            <person name="Megens H.J."/>
        </authorList>
    </citation>
    <scope>NUCLEOTIDE SEQUENCE [LARGE SCALE GENOMIC DNA]</scope>
    <source>
        <strain evidence="5">WM2013NL</strain>
        <tissue evidence="5">Head and thorax</tissue>
    </source>
</reference>
<dbReference type="STRING" id="104452.A0A0L7LG53"/>
<dbReference type="Pfam" id="PF01467">
    <property type="entry name" value="CTP_transf_like"/>
    <property type="match status" value="1"/>
</dbReference>
<dbReference type="Proteomes" id="UP000037510">
    <property type="component" value="Unassembled WGS sequence"/>
</dbReference>
<dbReference type="InterPro" id="IPR014729">
    <property type="entry name" value="Rossmann-like_a/b/a_fold"/>
</dbReference>
<evidence type="ECO:0000256" key="3">
    <source>
        <dbReference type="SAM" id="MobiDB-lite"/>
    </source>
</evidence>
<keyword evidence="5" id="KW-0808">Transferase</keyword>
<dbReference type="Gene3D" id="3.40.50.620">
    <property type="entry name" value="HUPs"/>
    <property type="match status" value="2"/>
</dbReference>
<name>A0A0L7LG53_OPEBR</name>
<feature type="domain" description="Cytidyltransferase-like" evidence="4">
    <location>
        <begin position="24"/>
        <end position="59"/>
    </location>
</feature>
<evidence type="ECO:0000256" key="1">
    <source>
        <dbReference type="ARBA" id="ARBA00025706"/>
    </source>
</evidence>
<proteinExistence type="predicted"/>
<dbReference type="PANTHER" id="PTHR10739">
    <property type="entry name" value="CYTIDYLYLTRANSFERASE"/>
    <property type="match status" value="1"/>
</dbReference>
<feature type="region of interest" description="Disordered" evidence="3">
    <location>
        <begin position="190"/>
        <end position="270"/>
    </location>
</feature>
<dbReference type="UniPathway" id="UPA00753">
    <property type="reaction ID" value="UER00739"/>
</dbReference>
<accession>A0A0L7LG53</accession>
<keyword evidence="5" id="KW-0548">Nucleotidyltransferase</keyword>
<protein>
    <recommendedName>
        <fullName evidence="2">choline-phosphate cytidylyltransferase</fullName>
        <ecNumber evidence="2">2.7.7.15</ecNumber>
    </recommendedName>
</protein>
<comment type="pathway">
    <text evidence="1">Phospholipid metabolism; phosphatidylcholine biosynthesis; phosphatidylcholine from phosphocholine: step 1/2.</text>
</comment>
<evidence type="ECO:0000313" key="5">
    <source>
        <dbReference type="EMBL" id="KOB74385.1"/>
    </source>
</evidence>
<dbReference type="NCBIfam" id="TIGR00125">
    <property type="entry name" value="cyt_tran_rel"/>
    <property type="match status" value="1"/>
</dbReference>
<dbReference type="EC" id="2.7.7.15" evidence="2"/>
<dbReference type="GO" id="GO:0004105">
    <property type="term" value="F:choline-phosphate cytidylyltransferase activity"/>
    <property type="evidence" value="ECO:0007669"/>
    <property type="project" value="UniProtKB-EC"/>
</dbReference>
<feature type="compositionally biased region" description="Basic and acidic residues" evidence="3">
    <location>
        <begin position="226"/>
        <end position="240"/>
    </location>
</feature>
<dbReference type="InterPro" id="IPR045049">
    <property type="entry name" value="Pcy1-like"/>
</dbReference>
<dbReference type="PANTHER" id="PTHR10739:SF13">
    <property type="entry name" value="CHOLINE-PHOSPHATE CYTIDYLYLTRANSFERASE"/>
    <property type="match status" value="1"/>
</dbReference>
<dbReference type="EMBL" id="JTDY01001255">
    <property type="protein sequence ID" value="KOB74385.1"/>
    <property type="molecule type" value="Genomic_DNA"/>
</dbReference>
<dbReference type="AlphaFoldDB" id="A0A0L7LG53"/>
<sequence length="270" mass="30837">MFHQGHARQLQQAKTVFPNVYLIRYDMFHQGHARQLQQAKTVFPNVYLIVGAHDNIPYTTMNCDDSYATIKAKDMFVATERTEGVSTSDIVARIVRDYDMYVRRNLARGYSAKELNVSFINEKKFRLQNKMDDLKEKGKKVMTNIGEKRVDILTKWEEKSRELIDAFLLLFGPDGRLSSIWNESKGRLMQALSQPPSPRGSAPPSENGDDDSSNRGSPSPPPSKSRRFEPLWEPHEDASSSERVGQSEKALQRQLTDDNSSEDEDYQDTS</sequence>
<feature type="non-terminal residue" evidence="5">
    <location>
        <position position="270"/>
    </location>
</feature>
<feature type="compositionally biased region" description="Acidic residues" evidence="3">
    <location>
        <begin position="259"/>
        <end position="270"/>
    </location>
</feature>
<evidence type="ECO:0000259" key="4">
    <source>
        <dbReference type="Pfam" id="PF01467"/>
    </source>
</evidence>
<dbReference type="GO" id="GO:0031210">
    <property type="term" value="F:phosphatidylcholine binding"/>
    <property type="evidence" value="ECO:0007669"/>
    <property type="project" value="TreeGrafter"/>
</dbReference>
<dbReference type="InterPro" id="IPR004821">
    <property type="entry name" value="Cyt_trans-like"/>
</dbReference>
<gene>
    <name evidence="5" type="ORF">OBRU01_06592</name>
</gene>
<evidence type="ECO:0000256" key="2">
    <source>
        <dbReference type="ARBA" id="ARBA00026101"/>
    </source>
</evidence>
<keyword evidence="6" id="KW-1185">Reference proteome</keyword>